<sequence length="110" mass="12404">MTQSSKRLKPESRVLELLISNGFAIGIVFRGDKIEHFIIEKFDEGFARRIGDRSVLREVRKVVVKGKVSESTASILGAEMVKELPHERLLSNILEEILKLSEGIKDEVLS</sequence>
<gene>
    <name evidence="1" type="ORF">ENW83_05820</name>
</gene>
<evidence type="ECO:0000313" key="1">
    <source>
        <dbReference type="EMBL" id="HGZ60699.1"/>
    </source>
</evidence>
<dbReference type="AlphaFoldDB" id="A0A7J3SPB3"/>
<protein>
    <submittedName>
        <fullName evidence="1">Uncharacterized protein</fullName>
    </submittedName>
</protein>
<proteinExistence type="predicted"/>
<name>A0A7J3SPB3_9CREN</name>
<dbReference type="EMBL" id="DTLS01000168">
    <property type="protein sequence ID" value="HGZ60699.1"/>
    <property type="molecule type" value="Genomic_DNA"/>
</dbReference>
<reference evidence="1" key="1">
    <citation type="journal article" date="2020" name="mSystems">
        <title>Genome- and Community-Level Interaction Insights into Carbon Utilization and Element Cycling Functions of Hydrothermarchaeota in Hydrothermal Sediment.</title>
        <authorList>
            <person name="Zhou Z."/>
            <person name="Liu Y."/>
            <person name="Xu W."/>
            <person name="Pan J."/>
            <person name="Luo Z.H."/>
            <person name="Li M."/>
        </authorList>
    </citation>
    <scope>NUCLEOTIDE SEQUENCE [LARGE SCALE GENOMIC DNA]</scope>
    <source>
        <strain evidence="1">SpSt-885</strain>
    </source>
</reference>
<comment type="caution">
    <text evidence="1">The sequence shown here is derived from an EMBL/GenBank/DDBJ whole genome shotgun (WGS) entry which is preliminary data.</text>
</comment>
<accession>A0A7J3SPB3</accession>
<organism evidence="1">
    <name type="scientific">Fervidicoccus fontis</name>
    <dbReference type="NCBI Taxonomy" id="683846"/>
    <lineage>
        <taxon>Archaea</taxon>
        <taxon>Thermoproteota</taxon>
        <taxon>Thermoprotei</taxon>
        <taxon>Fervidicoccales</taxon>
        <taxon>Fervidicoccaceae</taxon>
        <taxon>Fervidicoccus</taxon>
    </lineage>
</organism>